<protein>
    <submittedName>
        <fullName evidence="1">Uncharacterized protein</fullName>
    </submittedName>
</protein>
<dbReference type="EMBL" id="AZDY01000037">
    <property type="protein sequence ID" value="KRK83042.1"/>
    <property type="molecule type" value="Genomic_DNA"/>
</dbReference>
<dbReference type="PATRIC" id="fig|1423788.3.peg.1911"/>
<name>A0A0R1KSJ2_9LACO</name>
<evidence type="ECO:0000313" key="2">
    <source>
        <dbReference type="Proteomes" id="UP000051515"/>
    </source>
</evidence>
<evidence type="ECO:0000313" key="1">
    <source>
        <dbReference type="EMBL" id="KRK83042.1"/>
    </source>
</evidence>
<comment type="caution">
    <text evidence="1">The sequence shown here is derived from an EMBL/GenBank/DDBJ whole genome shotgun (WGS) entry which is preliminary data.</text>
</comment>
<sequence length="50" mass="5760">MLSRLEKGGKVLIIMTRWASGDLAGRVLTETPINRLWDIQVRTLYLRCKS</sequence>
<dbReference type="Proteomes" id="UP000051515">
    <property type="component" value="Unassembled WGS sequence"/>
</dbReference>
<organism evidence="1 2">
    <name type="scientific">Companilactobacillus bobalius DSM 19674</name>
    <dbReference type="NCBI Taxonomy" id="1423788"/>
    <lineage>
        <taxon>Bacteria</taxon>
        <taxon>Bacillati</taxon>
        <taxon>Bacillota</taxon>
        <taxon>Bacilli</taxon>
        <taxon>Lactobacillales</taxon>
        <taxon>Lactobacillaceae</taxon>
        <taxon>Companilactobacillus</taxon>
        <taxon>Companilactobacillus bobalius</taxon>
    </lineage>
</organism>
<accession>A0A0R1KSJ2</accession>
<gene>
    <name evidence="1" type="ORF">FC78_GL001850</name>
</gene>
<reference evidence="1 2" key="1">
    <citation type="journal article" date="2015" name="Genome Announc.">
        <title>Expanding the biotechnology potential of lactobacilli through comparative genomics of 213 strains and associated genera.</title>
        <authorList>
            <person name="Sun Z."/>
            <person name="Harris H.M."/>
            <person name="McCann A."/>
            <person name="Guo C."/>
            <person name="Argimon S."/>
            <person name="Zhang W."/>
            <person name="Yang X."/>
            <person name="Jeffery I.B."/>
            <person name="Cooney J.C."/>
            <person name="Kagawa T.F."/>
            <person name="Liu W."/>
            <person name="Song Y."/>
            <person name="Salvetti E."/>
            <person name="Wrobel A."/>
            <person name="Rasinkangas P."/>
            <person name="Parkhill J."/>
            <person name="Rea M.C."/>
            <person name="O'Sullivan O."/>
            <person name="Ritari J."/>
            <person name="Douillard F.P."/>
            <person name="Paul Ross R."/>
            <person name="Yang R."/>
            <person name="Briner A.E."/>
            <person name="Felis G.E."/>
            <person name="de Vos W.M."/>
            <person name="Barrangou R."/>
            <person name="Klaenhammer T.R."/>
            <person name="Caufield P.W."/>
            <person name="Cui Y."/>
            <person name="Zhang H."/>
            <person name="O'Toole P.W."/>
        </authorList>
    </citation>
    <scope>NUCLEOTIDE SEQUENCE [LARGE SCALE GENOMIC DNA]</scope>
    <source>
        <strain evidence="1 2">DSM 19674</strain>
    </source>
</reference>
<keyword evidence="2" id="KW-1185">Reference proteome</keyword>
<proteinExistence type="predicted"/>
<dbReference type="AlphaFoldDB" id="A0A0R1KSJ2"/>
<dbReference type="STRING" id="1423788.FC78_GL001850"/>